<gene>
    <name evidence="4" type="ORF">E8A74_12740</name>
</gene>
<feature type="chain" id="PRO_5020283700" evidence="2">
    <location>
        <begin position="21"/>
        <end position="414"/>
    </location>
</feature>
<reference evidence="4 5" key="1">
    <citation type="submission" date="2019-04" db="EMBL/GenBank/DDBJ databases">
        <authorList>
            <person name="Li Y."/>
            <person name="Wang J."/>
        </authorList>
    </citation>
    <scope>NUCLEOTIDE SEQUENCE [LARGE SCALE GENOMIC DNA]</scope>
    <source>
        <strain evidence="4 5">DSM 14668</strain>
    </source>
</reference>
<dbReference type="InterPro" id="IPR013229">
    <property type="entry name" value="PEGA"/>
</dbReference>
<feature type="signal peptide" evidence="2">
    <location>
        <begin position="1"/>
        <end position="20"/>
    </location>
</feature>
<dbReference type="AlphaFoldDB" id="A0A4U1JDX1"/>
<feature type="region of interest" description="Disordered" evidence="1">
    <location>
        <begin position="230"/>
        <end position="252"/>
    </location>
</feature>
<dbReference type="EMBL" id="SSMQ01000011">
    <property type="protein sequence ID" value="TKD09147.1"/>
    <property type="molecule type" value="Genomic_DNA"/>
</dbReference>
<evidence type="ECO:0000256" key="1">
    <source>
        <dbReference type="SAM" id="MobiDB-lite"/>
    </source>
</evidence>
<evidence type="ECO:0000313" key="4">
    <source>
        <dbReference type="EMBL" id="TKD09147.1"/>
    </source>
</evidence>
<evidence type="ECO:0000259" key="3">
    <source>
        <dbReference type="Pfam" id="PF08308"/>
    </source>
</evidence>
<dbReference type="Proteomes" id="UP000309215">
    <property type="component" value="Unassembled WGS sequence"/>
</dbReference>
<feature type="domain" description="PEGA" evidence="3">
    <location>
        <begin position="132"/>
        <end position="193"/>
    </location>
</feature>
<keyword evidence="5" id="KW-1185">Reference proteome</keyword>
<dbReference type="RefSeq" id="WP_136929256.1">
    <property type="nucleotide sequence ID" value="NZ_SSMQ01000011.1"/>
</dbReference>
<accession>A0A4U1JDX1</accession>
<evidence type="ECO:0000256" key="2">
    <source>
        <dbReference type="SAM" id="SignalP"/>
    </source>
</evidence>
<keyword evidence="2" id="KW-0732">Signal</keyword>
<proteinExistence type="predicted"/>
<evidence type="ECO:0000313" key="5">
    <source>
        <dbReference type="Proteomes" id="UP000309215"/>
    </source>
</evidence>
<sequence length="414" mass="44063">MRRLGLVSVLLCGLASPAWAEAPIDTTEEGEESAEDLRFRALASLGDRERAAGHPRAAARAYMAALEVRSDPLIGGRLGVLFVQLGRPELAPELLLDAIHRATTSPKEREGFFKAHEAARAQGSWIELMVSHPGAQVTLDGEPADTRGHTASWFFVRAGEHEVRAKLDGYEEAVEKFTVIKGEDRPVRITLKPLSVPPPDVKAIYQPEKDSPKIVAPTVVVGEPKFTKQEDPYAYDDKPATNRGDGEKKGVRGSIGGGPVVVFGVASWMPAVGLAVGGSFRPSEYVSLGVEGRAAWLTAGVAERPINAMTAGGLASVCGHWRWLFGCAVGHIGVIHVEGLPTAYASPPLTFTKPGLGVRAGAKLNMTQSFAIRASVDVLALATGTQIVARQTVIVDHPPVLIGAQLAGEWEFGQ</sequence>
<organism evidence="4 5">
    <name type="scientific">Polyangium fumosum</name>
    <dbReference type="NCBI Taxonomy" id="889272"/>
    <lineage>
        <taxon>Bacteria</taxon>
        <taxon>Pseudomonadati</taxon>
        <taxon>Myxococcota</taxon>
        <taxon>Polyangia</taxon>
        <taxon>Polyangiales</taxon>
        <taxon>Polyangiaceae</taxon>
        <taxon>Polyangium</taxon>
    </lineage>
</organism>
<comment type="caution">
    <text evidence="4">The sequence shown here is derived from an EMBL/GenBank/DDBJ whole genome shotgun (WGS) entry which is preliminary data.</text>
</comment>
<dbReference type="OrthoDB" id="5503549at2"/>
<protein>
    <submittedName>
        <fullName evidence="4">PEGA domain-containing protein</fullName>
    </submittedName>
</protein>
<feature type="compositionally biased region" description="Basic and acidic residues" evidence="1">
    <location>
        <begin position="230"/>
        <end position="250"/>
    </location>
</feature>
<dbReference type="Pfam" id="PF08308">
    <property type="entry name" value="PEGA"/>
    <property type="match status" value="1"/>
</dbReference>
<name>A0A4U1JDX1_9BACT</name>